<sequence>MLSNLRRFSKDEVAQKRLEIMNFYSQFGETAAKQAFGADRKVISRWKKRLKLSGGKLASLLPVSTRPKTVRRPLTNLKIIEFIKKQREDHPRIGKDKLKPDLDEYCQAMGIPTVSASTIGNIIKRHRFFFQKAGRVYHNPNSKWALKQAKKKLRLRIKHSPRPQEYGHILSDTVERITDGLRDYFISAIDAKLKFALTLNYKRLTAKNMRDFYFRFKSVYPAEVKIWQSDNGSENLGEFDQQLTDDNIPHYFIYPTCPKIDTFIERYNRTIQEEFIDYHLDTIHDKPVFHQKLAEWNIYYNAKRRHHSLGLKSPLNYFVDNGGMSQMSLTYTIG</sequence>
<reference evidence="2 3" key="1">
    <citation type="journal article" date="2016" name="Environ. Microbiol.">
        <title>Genomic resolution of a cold subsurface aquifer community provides metabolic insights for novel microbes adapted to high CO concentrations.</title>
        <authorList>
            <person name="Probst A.J."/>
            <person name="Castelle C.J."/>
            <person name="Singh A."/>
            <person name="Brown C.T."/>
            <person name="Anantharaman K."/>
            <person name="Sharon I."/>
            <person name="Hug L.A."/>
            <person name="Burstein D."/>
            <person name="Emerson J.B."/>
            <person name="Thomas B.C."/>
            <person name="Banfield J.F."/>
        </authorList>
    </citation>
    <scope>NUCLEOTIDE SEQUENCE [LARGE SCALE GENOMIC DNA]</scope>
    <source>
        <strain evidence="2">CG2_30_44_31</strain>
    </source>
</reference>
<evidence type="ECO:0000313" key="2">
    <source>
        <dbReference type="EMBL" id="OIP03949.1"/>
    </source>
</evidence>
<accession>A0A1J5AY07</accession>
<dbReference type="Pfam" id="PF13683">
    <property type="entry name" value="rve_3"/>
    <property type="match status" value="1"/>
</dbReference>
<protein>
    <recommendedName>
        <fullName evidence="1">Integrase catalytic domain-containing protein</fullName>
    </recommendedName>
</protein>
<dbReference type="SUPFAM" id="SSF53098">
    <property type="entry name" value="Ribonuclease H-like"/>
    <property type="match status" value="1"/>
</dbReference>
<dbReference type="Gene3D" id="3.30.420.10">
    <property type="entry name" value="Ribonuclease H-like superfamily/Ribonuclease H"/>
    <property type="match status" value="1"/>
</dbReference>
<gene>
    <name evidence="2" type="ORF">AUK18_00980</name>
</gene>
<proteinExistence type="predicted"/>
<dbReference type="InterPro" id="IPR036397">
    <property type="entry name" value="RNaseH_sf"/>
</dbReference>
<dbReference type="GO" id="GO:0015074">
    <property type="term" value="P:DNA integration"/>
    <property type="evidence" value="ECO:0007669"/>
    <property type="project" value="InterPro"/>
</dbReference>
<dbReference type="GO" id="GO:0003676">
    <property type="term" value="F:nucleic acid binding"/>
    <property type="evidence" value="ECO:0007669"/>
    <property type="project" value="InterPro"/>
</dbReference>
<dbReference type="EMBL" id="MNXQ01000019">
    <property type="protein sequence ID" value="OIP03949.1"/>
    <property type="molecule type" value="Genomic_DNA"/>
</dbReference>
<comment type="caution">
    <text evidence="2">The sequence shown here is derived from an EMBL/GenBank/DDBJ whole genome shotgun (WGS) entry which is preliminary data.</text>
</comment>
<feature type="domain" description="Integrase catalytic" evidence="1">
    <location>
        <begin position="159"/>
        <end position="322"/>
    </location>
</feature>
<evidence type="ECO:0000259" key="1">
    <source>
        <dbReference type="PROSITE" id="PS50994"/>
    </source>
</evidence>
<dbReference type="AlphaFoldDB" id="A0A1J5AY07"/>
<dbReference type="PROSITE" id="PS50994">
    <property type="entry name" value="INTEGRASE"/>
    <property type="match status" value="1"/>
</dbReference>
<dbReference type="InterPro" id="IPR012337">
    <property type="entry name" value="RNaseH-like_sf"/>
</dbReference>
<organism evidence="2 3">
    <name type="scientific">Candidatus Beckwithbacteria bacterium CG2_30_44_31</name>
    <dbReference type="NCBI Taxonomy" id="1805035"/>
    <lineage>
        <taxon>Bacteria</taxon>
        <taxon>Candidatus Beckwithiibacteriota</taxon>
    </lineage>
</organism>
<dbReference type="InterPro" id="IPR001584">
    <property type="entry name" value="Integrase_cat-core"/>
</dbReference>
<dbReference type="Proteomes" id="UP000183605">
    <property type="component" value="Unassembled WGS sequence"/>
</dbReference>
<evidence type="ECO:0000313" key="3">
    <source>
        <dbReference type="Proteomes" id="UP000183605"/>
    </source>
</evidence>
<name>A0A1J5AY07_9BACT</name>